<dbReference type="OrthoDB" id="2325003at2"/>
<dbReference type="AlphaFoldDB" id="A0A0R1KIQ1"/>
<comment type="caution">
    <text evidence="1">The sequence shown here is derived from an EMBL/GenBank/DDBJ whole genome shotgun (WGS) entry which is preliminary data.</text>
</comment>
<evidence type="ECO:0000313" key="1">
    <source>
        <dbReference type="EMBL" id="KRK83398.1"/>
    </source>
</evidence>
<dbReference type="PATRIC" id="fig|1423788.3.peg.2281"/>
<dbReference type="EMBL" id="AZDY01000037">
    <property type="protein sequence ID" value="KRK83398.1"/>
    <property type="molecule type" value="Genomic_DNA"/>
</dbReference>
<sequence length="111" mass="12851">MAIHKFKADSKSTIKKSGNLKIYWSTFIKRINYLKNDQIEVYVTDEFKTLSHKKRAQIIESVQQLALSYLDDFKAVTPSKYSEGLAVTVFCGGNQFGRSLFLDNKDFKWND</sequence>
<proteinExistence type="predicted"/>
<keyword evidence="2" id="KW-1185">Reference proteome</keyword>
<reference evidence="1 2" key="1">
    <citation type="journal article" date="2015" name="Genome Announc.">
        <title>Expanding the biotechnology potential of lactobacilli through comparative genomics of 213 strains and associated genera.</title>
        <authorList>
            <person name="Sun Z."/>
            <person name="Harris H.M."/>
            <person name="McCann A."/>
            <person name="Guo C."/>
            <person name="Argimon S."/>
            <person name="Zhang W."/>
            <person name="Yang X."/>
            <person name="Jeffery I.B."/>
            <person name="Cooney J.C."/>
            <person name="Kagawa T.F."/>
            <person name="Liu W."/>
            <person name="Song Y."/>
            <person name="Salvetti E."/>
            <person name="Wrobel A."/>
            <person name="Rasinkangas P."/>
            <person name="Parkhill J."/>
            <person name="Rea M.C."/>
            <person name="O'Sullivan O."/>
            <person name="Ritari J."/>
            <person name="Douillard F.P."/>
            <person name="Paul Ross R."/>
            <person name="Yang R."/>
            <person name="Briner A.E."/>
            <person name="Felis G.E."/>
            <person name="de Vos W.M."/>
            <person name="Barrangou R."/>
            <person name="Klaenhammer T.R."/>
            <person name="Caufield P.W."/>
            <person name="Cui Y."/>
            <person name="Zhang H."/>
            <person name="O'Toole P.W."/>
        </authorList>
    </citation>
    <scope>NUCLEOTIDE SEQUENCE [LARGE SCALE GENOMIC DNA]</scope>
    <source>
        <strain evidence="1 2">DSM 19674</strain>
    </source>
</reference>
<protein>
    <submittedName>
        <fullName evidence="1">Uncharacterized protein</fullName>
    </submittedName>
</protein>
<organism evidence="1 2">
    <name type="scientific">Companilactobacillus bobalius DSM 19674</name>
    <dbReference type="NCBI Taxonomy" id="1423788"/>
    <lineage>
        <taxon>Bacteria</taxon>
        <taxon>Bacillati</taxon>
        <taxon>Bacillota</taxon>
        <taxon>Bacilli</taxon>
        <taxon>Lactobacillales</taxon>
        <taxon>Lactobacillaceae</taxon>
        <taxon>Companilactobacillus</taxon>
        <taxon>Companilactobacillus bobalius</taxon>
    </lineage>
</organism>
<dbReference type="Proteomes" id="UP000051515">
    <property type="component" value="Unassembled WGS sequence"/>
</dbReference>
<dbReference type="RefSeq" id="WP_143444150.1">
    <property type="nucleotide sequence ID" value="NZ_AZDY01000037.1"/>
</dbReference>
<accession>A0A0R1KIQ1</accession>
<name>A0A0R1KIQ1_9LACO</name>
<gene>
    <name evidence="1" type="ORF">FC78_GL002211</name>
</gene>
<evidence type="ECO:0000313" key="2">
    <source>
        <dbReference type="Proteomes" id="UP000051515"/>
    </source>
</evidence>